<dbReference type="GO" id="GO:0051539">
    <property type="term" value="F:4 iron, 4 sulfur cluster binding"/>
    <property type="evidence" value="ECO:0007669"/>
    <property type="project" value="UniProtKB-KW"/>
</dbReference>
<dbReference type="GO" id="GO:0016491">
    <property type="term" value="F:oxidoreductase activity"/>
    <property type="evidence" value="ECO:0007669"/>
    <property type="project" value="UniProtKB-ARBA"/>
</dbReference>
<feature type="domain" description="4Fe-4S ferredoxin-type" evidence="5">
    <location>
        <begin position="8"/>
        <end position="37"/>
    </location>
</feature>
<dbReference type="PANTHER" id="PTHR24960:SF79">
    <property type="entry name" value="PHOTOSYSTEM I IRON-SULFUR CENTER"/>
    <property type="match status" value="1"/>
</dbReference>
<gene>
    <name evidence="6" type="ORF">ACAM_0240</name>
</gene>
<dbReference type="OrthoDB" id="36608at2157"/>
<protein>
    <submittedName>
        <fullName evidence="6">Ferredoxin</fullName>
    </submittedName>
</protein>
<keyword evidence="4" id="KW-0411">Iron-sulfur</keyword>
<feature type="domain" description="4Fe-4S ferredoxin-type" evidence="5">
    <location>
        <begin position="38"/>
        <end position="67"/>
    </location>
</feature>
<dbReference type="SUPFAM" id="SSF54862">
    <property type="entry name" value="4Fe-4S ferredoxins"/>
    <property type="match status" value="1"/>
</dbReference>
<dbReference type="GO" id="GO:0046872">
    <property type="term" value="F:metal ion binding"/>
    <property type="evidence" value="ECO:0007669"/>
    <property type="project" value="UniProtKB-KW"/>
</dbReference>
<dbReference type="PATRIC" id="fig|1198449.6.peg.245"/>
<evidence type="ECO:0000313" key="6">
    <source>
        <dbReference type="EMBL" id="BAN89709.1"/>
    </source>
</evidence>
<dbReference type="RefSeq" id="WP_022540989.1">
    <property type="nucleotide sequence ID" value="NC_022521.1"/>
</dbReference>
<accession>U3TEG2</accession>
<dbReference type="InterPro" id="IPR017900">
    <property type="entry name" value="4Fe4S_Fe_S_CS"/>
</dbReference>
<evidence type="ECO:0000256" key="2">
    <source>
        <dbReference type="ARBA" id="ARBA00022723"/>
    </source>
</evidence>
<dbReference type="AlphaFoldDB" id="U3TEG2"/>
<dbReference type="Proteomes" id="UP000016887">
    <property type="component" value="Chromosome"/>
</dbReference>
<evidence type="ECO:0000313" key="7">
    <source>
        <dbReference type="Proteomes" id="UP000016887"/>
    </source>
</evidence>
<keyword evidence="2" id="KW-0479">Metal-binding</keyword>
<evidence type="ECO:0000256" key="4">
    <source>
        <dbReference type="ARBA" id="ARBA00023014"/>
    </source>
</evidence>
<dbReference type="InterPro" id="IPR017896">
    <property type="entry name" value="4Fe4S_Fe-S-bd"/>
</dbReference>
<dbReference type="PANTHER" id="PTHR24960">
    <property type="entry name" value="PHOTOSYSTEM I IRON-SULFUR CENTER-RELATED"/>
    <property type="match status" value="1"/>
</dbReference>
<reference evidence="6 7" key="1">
    <citation type="journal article" date="2013" name="Appl. Environ. Microbiol.">
        <title>Variation of the Virus-Related Elements within Syntenic Genomes of the Hyperthermophilic Archaeon Aeropyrum.</title>
        <authorList>
            <person name="Daifuku T."/>
            <person name="Yoshida T."/>
            <person name="Kitamura T."/>
            <person name="Kawaichi S."/>
            <person name="Inoue T."/>
            <person name="Nomura K."/>
            <person name="Yoshida Y."/>
            <person name="Kuno S."/>
            <person name="Sako Y."/>
        </authorList>
    </citation>
    <scope>NUCLEOTIDE SEQUENCE [LARGE SCALE GENOMIC DNA]</scope>
    <source>
        <strain evidence="6 7">SY1</strain>
    </source>
</reference>
<evidence type="ECO:0000256" key="1">
    <source>
        <dbReference type="ARBA" id="ARBA00022485"/>
    </source>
</evidence>
<dbReference type="PROSITE" id="PS51379">
    <property type="entry name" value="4FE4S_FER_2"/>
    <property type="match status" value="2"/>
</dbReference>
<dbReference type="EMBL" id="AP012489">
    <property type="protein sequence ID" value="BAN89709.1"/>
    <property type="molecule type" value="Genomic_DNA"/>
</dbReference>
<dbReference type="KEGG" id="acj:ACAM_0240"/>
<keyword evidence="7" id="KW-1185">Reference proteome</keyword>
<dbReference type="Gene3D" id="3.30.70.20">
    <property type="match status" value="1"/>
</dbReference>
<dbReference type="Pfam" id="PF14697">
    <property type="entry name" value="Fer4_21"/>
    <property type="match status" value="1"/>
</dbReference>
<dbReference type="STRING" id="1198449.ACAM_0240"/>
<name>U3TEG2_9CREN</name>
<dbReference type="PROSITE" id="PS00198">
    <property type="entry name" value="4FE4S_FER_1"/>
    <property type="match status" value="1"/>
</dbReference>
<sequence length="110" mass="12699">MSSLANFVRVAIDQDTCISCGACIEVCPYDALEFDENMKARLIWEKCQDDFSCIESCPVNCIYKVEEAPEELKTEKAGWYRLGRELSEEEKKAFEEWRQKYGVKVDPVEA</sequence>
<dbReference type="eggNOG" id="arCOG00291">
    <property type="taxonomic scope" value="Archaea"/>
</dbReference>
<evidence type="ECO:0000259" key="5">
    <source>
        <dbReference type="PROSITE" id="PS51379"/>
    </source>
</evidence>
<keyword evidence="3" id="KW-0408">Iron</keyword>
<organism evidence="6 7">
    <name type="scientific">Aeropyrum camini SY1 = JCM 12091</name>
    <dbReference type="NCBI Taxonomy" id="1198449"/>
    <lineage>
        <taxon>Archaea</taxon>
        <taxon>Thermoproteota</taxon>
        <taxon>Thermoprotei</taxon>
        <taxon>Desulfurococcales</taxon>
        <taxon>Desulfurococcaceae</taxon>
        <taxon>Aeropyrum</taxon>
    </lineage>
</organism>
<evidence type="ECO:0000256" key="3">
    <source>
        <dbReference type="ARBA" id="ARBA00023004"/>
    </source>
</evidence>
<dbReference type="GeneID" id="17109771"/>
<proteinExistence type="predicted"/>
<keyword evidence="1" id="KW-0004">4Fe-4S</keyword>
<dbReference type="InterPro" id="IPR050157">
    <property type="entry name" value="PSI_iron-sulfur_center"/>
</dbReference>